<evidence type="ECO:0000256" key="14">
    <source>
        <dbReference type="RuleBase" id="RU365038"/>
    </source>
</evidence>
<name>A0A0A0L0G0_CUCSA</name>
<reference evidence="18 19" key="4">
    <citation type="journal article" date="2011" name="BMC Genomics">
        <title>RNA-Seq improves annotation of protein-coding genes in the cucumber genome.</title>
        <authorList>
            <person name="Li Z."/>
            <person name="Zhang Z."/>
            <person name="Yan P."/>
            <person name="Huang S."/>
            <person name="Fei Z."/>
            <person name="Lin K."/>
        </authorList>
    </citation>
    <scope>NUCLEOTIDE SEQUENCE [LARGE SCALE GENOMIC DNA]</scope>
    <source>
        <strain evidence="19">cv. 9930</strain>
    </source>
</reference>
<dbReference type="SUPFAM" id="SSF57850">
    <property type="entry name" value="RING/U-box"/>
    <property type="match status" value="1"/>
</dbReference>
<feature type="domain" description="RING-type" evidence="17">
    <location>
        <begin position="828"/>
        <end position="866"/>
    </location>
</feature>
<keyword evidence="12 14" id="KW-0539">Nucleus</keyword>
<dbReference type="EMBL" id="CM002925">
    <property type="protein sequence ID" value="KGN54082.1"/>
    <property type="molecule type" value="Genomic_DNA"/>
</dbReference>
<evidence type="ECO:0000313" key="18">
    <source>
        <dbReference type="EMBL" id="KGN54082.1"/>
    </source>
</evidence>
<keyword evidence="11 14" id="KW-0175">Coiled coil</keyword>
<dbReference type="SMART" id="SM00184">
    <property type="entry name" value="RING"/>
    <property type="match status" value="1"/>
</dbReference>
<dbReference type="STRING" id="3659.A0A0A0L0G0"/>
<dbReference type="GO" id="GO:0140852">
    <property type="term" value="F:histone ubiquitin ligase activity"/>
    <property type="evidence" value="ECO:0007669"/>
    <property type="project" value="EnsemblPlants"/>
</dbReference>
<dbReference type="InterPro" id="IPR018957">
    <property type="entry name" value="Znf_C3HC4_RING-type"/>
</dbReference>
<keyword evidence="5 14" id="KW-0808">Transferase</keyword>
<dbReference type="InterPro" id="IPR017907">
    <property type="entry name" value="Znf_RING_CS"/>
</dbReference>
<dbReference type="PANTHER" id="PTHR23163">
    <property type="entry name" value="RING FINGER PROTEIN-RELATED"/>
    <property type="match status" value="1"/>
</dbReference>
<evidence type="ECO:0000256" key="15">
    <source>
        <dbReference type="SAM" id="Coils"/>
    </source>
</evidence>
<feature type="coiled-coil region" evidence="15">
    <location>
        <begin position="688"/>
        <end position="806"/>
    </location>
</feature>
<evidence type="ECO:0000256" key="4">
    <source>
        <dbReference type="ARBA" id="ARBA00005555"/>
    </source>
</evidence>
<dbReference type="OrthoDB" id="10266039at2759"/>
<evidence type="ECO:0000313" key="19">
    <source>
        <dbReference type="Proteomes" id="UP000029981"/>
    </source>
</evidence>
<dbReference type="GO" id="GO:0016567">
    <property type="term" value="P:protein ubiquitination"/>
    <property type="evidence" value="ECO:0007669"/>
    <property type="project" value="UniProtKB-UniRule"/>
</dbReference>
<evidence type="ECO:0000256" key="10">
    <source>
        <dbReference type="ARBA" id="ARBA00022853"/>
    </source>
</evidence>
<evidence type="ECO:0000256" key="7">
    <source>
        <dbReference type="ARBA" id="ARBA00022771"/>
    </source>
</evidence>
<dbReference type="GO" id="GO:0061630">
    <property type="term" value="F:ubiquitin protein ligase activity"/>
    <property type="evidence" value="ECO:0000318"/>
    <property type="project" value="GO_Central"/>
</dbReference>
<evidence type="ECO:0000256" key="12">
    <source>
        <dbReference type="ARBA" id="ARBA00023242"/>
    </source>
</evidence>
<dbReference type="GO" id="GO:0009965">
    <property type="term" value="P:leaf morphogenesis"/>
    <property type="evidence" value="ECO:0007669"/>
    <property type="project" value="EnsemblPlants"/>
</dbReference>
<dbReference type="InterPro" id="IPR001841">
    <property type="entry name" value="Znf_RING"/>
</dbReference>
<evidence type="ECO:0000256" key="13">
    <source>
        <dbReference type="PROSITE-ProRule" id="PRU00175"/>
    </source>
</evidence>
<keyword evidence="10 14" id="KW-0156">Chromatin regulator</keyword>
<comment type="subcellular location">
    <subcellularLocation>
        <location evidence="2 14">Nucleus</location>
    </subcellularLocation>
</comment>
<reference evidence="18 19" key="1">
    <citation type="journal article" date="2009" name="Nat. Genet.">
        <title>The genome of the cucumber, Cucumis sativus L.</title>
        <authorList>
            <person name="Huang S."/>
            <person name="Li R."/>
            <person name="Zhang Z."/>
            <person name="Li L."/>
            <person name="Gu X."/>
            <person name="Fan W."/>
            <person name="Lucas W.J."/>
            <person name="Wang X."/>
            <person name="Xie B."/>
            <person name="Ni P."/>
            <person name="Ren Y."/>
            <person name="Zhu H."/>
            <person name="Li J."/>
            <person name="Lin K."/>
            <person name="Jin W."/>
            <person name="Fei Z."/>
            <person name="Li G."/>
            <person name="Staub J."/>
            <person name="Kilian A."/>
            <person name="van der Vossen E.A."/>
            <person name="Wu Y."/>
            <person name="Guo J."/>
            <person name="He J."/>
            <person name="Jia Z."/>
            <person name="Ren Y."/>
            <person name="Tian G."/>
            <person name="Lu Y."/>
            <person name="Ruan J."/>
            <person name="Qian W."/>
            <person name="Wang M."/>
            <person name="Huang Q."/>
            <person name="Li B."/>
            <person name="Xuan Z."/>
            <person name="Cao J."/>
            <person name="Asan"/>
            <person name="Wu Z."/>
            <person name="Zhang J."/>
            <person name="Cai Q."/>
            <person name="Bai Y."/>
            <person name="Zhao B."/>
            <person name="Han Y."/>
            <person name="Li Y."/>
            <person name="Li X."/>
            <person name="Wang S."/>
            <person name="Shi Q."/>
            <person name="Liu S."/>
            <person name="Cho W.K."/>
            <person name="Kim J.Y."/>
            <person name="Xu Y."/>
            <person name="Heller-Uszynska K."/>
            <person name="Miao H."/>
            <person name="Cheng Z."/>
            <person name="Zhang S."/>
            <person name="Wu J."/>
            <person name="Yang Y."/>
            <person name="Kang H."/>
            <person name="Li M."/>
            <person name="Liang H."/>
            <person name="Ren X."/>
            <person name="Shi Z."/>
            <person name="Wen M."/>
            <person name="Jian M."/>
            <person name="Yang H."/>
            <person name="Zhang G."/>
            <person name="Yang Z."/>
            <person name="Chen R."/>
            <person name="Liu S."/>
            <person name="Li J."/>
            <person name="Ma L."/>
            <person name="Liu H."/>
            <person name="Zhou Y."/>
            <person name="Zhao J."/>
            <person name="Fang X."/>
            <person name="Li G."/>
            <person name="Fang L."/>
            <person name="Li Y."/>
            <person name="Liu D."/>
            <person name="Zheng H."/>
            <person name="Zhang Y."/>
            <person name="Qin N."/>
            <person name="Li Z."/>
            <person name="Yang G."/>
            <person name="Yang S."/>
            <person name="Bolund L."/>
            <person name="Kristiansen K."/>
            <person name="Zheng H."/>
            <person name="Li S."/>
            <person name="Zhang X."/>
            <person name="Yang H."/>
            <person name="Wang J."/>
            <person name="Sun R."/>
            <person name="Zhang B."/>
            <person name="Jiang S."/>
            <person name="Wang J."/>
            <person name="Du Y."/>
            <person name="Li S."/>
        </authorList>
    </citation>
    <scope>NUCLEOTIDE SEQUENCE [LARGE SCALE GENOMIC DNA]</scope>
    <source>
        <strain evidence="19">cv. 9930</strain>
    </source>
</reference>
<proteinExistence type="inferred from homology"/>
<dbReference type="KEGG" id="csv:101215284"/>
<comment type="similarity">
    <text evidence="4 14">Belongs to the BRE1 family.</text>
</comment>
<dbReference type="PANTHER" id="PTHR23163:SF8">
    <property type="entry name" value="E3 UBIQUITIN-PROTEIN LIGASE BRE1-LIKE 2"/>
    <property type="match status" value="1"/>
</dbReference>
<keyword evidence="8 14" id="KW-0833">Ubl conjugation pathway</keyword>
<evidence type="ECO:0000256" key="3">
    <source>
        <dbReference type="ARBA" id="ARBA00004906"/>
    </source>
</evidence>
<dbReference type="Gramene" id="KGN54082">
    <property type="protein sequence ID" value="KGN54082"/>
    <property type="gene ID" value="Csa_4G280590"/>
</dbReference>
<feature type="region of interest" description="Disordered" evidence="16">
    <location>
        <begin position="1"/>
        <end position="35"/>
    </location>
</feature>
<keyword evidence="7 13" id="KW-0863">Zinc-finger</keyword>
<dbReference type="GO" id="GO:0005634">
    <property type="term" value="C:nucleus"/>
    <property type="evidence" value="ECO:0000318"/>
    <property type="project" value="GO_Central"/>
</dbReference>
<dbReference type="Pfam" id="PF00097">
    <property type="entry name" value="zf-C3HC4"/>
    <property type="match status" value="1"/>
</dbReference>
<comment type="catalytic activity">
    <reaction evidence="1 14">
        <text>S-ubiquitinyl-[E2 ubiquitin-conjugating enzyme]-L-cysteine + [acceptor protein]-L-lysine = [E2 ubiquitin-conjugating enzyme]-L-cysteine + N(6)-ubiquitinyl-[acceptor protein]-L-lysine.</text>
        <dbReference type="EC" id="2.3.2.27"/>
    </reaction>
</comment>
<evidence type="ECO:0000256" key="5">
    <source>
        <dbReference type="ARBA" id="ARBA00022679"/>
    </source>
</evidence>
<dbReference type="GO" id="GO:0033503">
    <property type="term" value="C:HULC complex"/>
    <property type="evidence" value="ECO:0000318"/>
    <property type="project" value="GO_Central"/>
</dbReference>
<reference evidence="18 19" key="3">
    <citation type="journal article" date="2010" name="BMC Genomics">
        <title>Transcriptome sequencing and comparative analysis of cucumber flowers with different sex types.</title>
        <authorList>
            <person name="Guo S."/>
            <person name="Zheng Y."/>
            <person name="Joung J.G."/>
            <person name="Liu S."/>
            <person name="Zhang Z."/>
            <person name="Crasta O.R."/>
            <person name="Sobral B.W."/>
            <person name="Xu Y."/>
            <person name="Huang S."/>
            <person name="Fei Z."/>
        </authorList>
    </citation>
    <scope>NUCLEOTIDE SEQUENCE [LARGE SCALE GENOMIC DNA]</scope>
    <source>
        <strain evidence="19">cv. 9930</strain>
    </source>
</reference>
<dbReference type="InterPro" id="IPR013956">
    <property type="entry name" value="E3_ubiquit_lig_Bre1"/>
</dbReference>
<gene>
    <name evidence="18" type="ORF">Csa_4G280590</name>
</gene>
<feature type="coiled-coil region" evidence="15">
    <location>
        <begin position="419"/>
        <end position="446"/>
    </location>
</feature>
<evidence type="ECO:0000256" key="11">
    <source>
        <dbReference type="ARBA" id="ARBA00023054"/>
    </source>
</evidence>
<feature type="coiled-coil region" evidence="15">
    <location>
        <begin position="46"/>
        <end position="73"/>
    </location>
</feature>
<dbReference type="GO" id="GO:0140936">
    <property type="term" value="F:histone H2B deubiquitinase activity"/>
    <property type="evidence" value="ECO:0007669"/>
    <property type="project" value="EnsemblPlants"/>
</dbReference>
<dbReference type="GO" id="GO:0010162">
    <property type="term" value="P:seed dormancy process"/>
    <property type="evidence" value="ECO:0007669"/>
    <property type="project" value="EnsemblPlants"/>
</dbReference>
<keyword evidence="6 14" id="KW-0479">Metal-binding</keyword>
<organism evidence="18 19">
    <name type="scientific">Cucumis sativus</name>
    <name type="common">Cucumber</name>
    <dbReference type="NCBI Taxonomy" id="3659"/>
    <lineage>
        <taxon>Eukaryota</taxon>
        <taxon>Viridiplantae</taxon>
        <taxon>Streptophyta</taxon>
        <taxon>Embryophyta</taxon>
        <taxon>Tracheophyta</taxon>
        <taxon>Spermatophyta</taxon>
        <taxon>Magnoliopsida</taxon>
        <taxon>eudicotyledons</taxon>
        <taxon>Gunneridae</taxon>
        <taxon>Pentapetalae</taxon>
        <taxon>rosids</taxon>
        <taxon>fabids</taxon>
        <taxon>Cucurbitales</taxon>
        <taxon>Cucurbitaceae</taxon>
        <taxon>Benincaseae</taxon>
        <taxon>Cucumis</taxon>
    </lineage>
</organism>
<keyword evidence="9 14" id="KW-0862">Zinc</keyword>
<evidence type="ECO:0000256" key="16">
    <source>
        <dbReference type="SAM" id="MobiDB-lite"/>
    </source>
</evidence>
<dbReference type="OMA" id="YSNIDTR"/>
<dbReference type="PROSITE" id="PS50089">
    <property type="entry name" value="ZF_RING_2"/>
    <property type="match status" value="1"/>
</dbReference>
<evidence type="ECO:0000259" key="17">
    <source>
        <dbReference type="PROSITE" id="PS50089"/>
    </source>
</evidence>
<dbReference type="Proteomes" id="UP000029981">
    <property type="component" value="Chromosome 4"/>
</dbReference>
<dbReference type="eggNOG" id="KOG0978">
    <property type="taxonomic scope" value="Eukaryota"/>
</dbReference>
<evidence type="ECO:0000256" key="8">
    <source>
        <dbReference type="ARBA" id="ARBA00022786"/>
    </source>
</evidence>
<evidence type="ECO:0000256" key="2">
    <source>
        <dbReference type="ARBA" id="ARBA00004123"/>
    </source>
</evidence>
<dbReference type="GO" id="GO:0042803">
    <property type="term" value="F:protein homodimerization activity"/>
    <property type="evidence" value="ECO:0007669"/>
    <property type="project" value="EnsemblPlants"/>
</dbReference>
<feature type="coiled-coil region" evidence="15">
    <location>
        <begin position="248"/>
        <end position="275"/>
    </location>
</feature>
<protein>
    <recommendedName>
        <fullName evidence="14">E3 ubiquitin protein ligase</fullName>
        <ecNumber evidence="14">2.3.2.27</ecNumber>
    </recommendedName>
</protein>
<feature type="coiled-coil region" evidence="15">
    <location>
        <begin position="597"/>
        <end position="631"/>
    </location>
</feature>
<dbReference type="GO" id="GO:0010228">
    <property type="term" value="P:vegetative to reproductive phase transition of meristem"/>
    <property type="evidence" value="ECO:0007669"/>
    <property type="project" value="EnsemblPlants"/>
</dbReference>
<keyword evidence="19" id="KW-1185">Reference proteome</keyword>
<dbReference type="EC" id="2.3.2.27" evidence="14"/>
<reference evidence="18 19" key="2">
    <citation type="journal article" date="2009" name="PLoS ONE">
        <title>An integrated genetic and cytogenetic map of the cucumber genome.</title>
        <authorList>
            <person name="Ren Y."/>
            <person name="Zhang Z."/>
            <person name="Liu J."/>
            <person name="Staub J.E."/>
            <person name="Han Y."/>
            <person name="Cheng Z."/>
            <person name="Li X."/>
            <person name="Lu J."/>
            <person name="Miao H."/>
            <person name="Kang H."/>
            <person name="Xie B."/>
            <person name="Gu X."/>
            <person name="Wang X."/>
            <person name="Du Y."/>
            <person name="Jin W."/>
            <person name="Huang S."/>
        </authorList>
    </citation>
    <scope>NUCLEOTIDE SEQUENCE [LARGE SCALE GENOMIC DNA]</scope>
    <source>
        <strain evidence="19">cv. 9930</strain>
    </source>
</reference>
<dbReference type="CDD" id="cd16499">
    <property type="entry name" value="RING-HC_Bre1-like"/>
    <property type="match status" value="1"/>
</dbReference>
<comment type="pathway">
    <text evidence="3 14">Protein modification; protein ubiquitination.</text>
</comment>
<dbReference type="GO" id="GO:0008270">
    <property type="term" value="F:zinc ion binding"/>
    <property type="evidence" value="ECO:0007669"/>
    <property type="project" value="UniProtKB-KW"/>
</dbReference>
<evidence type="ECO:0000256" key="6">
    <source>
        <dbReference type="ARBA" id="ARBA00022723"/>
    </source>
</evidence>
<dbReference type="InterPro" id="IPR013083">
    <property type="entry name" value="Znf_RING/FYVE/PHD"/>
</dbReference>
<dbReference type="AlphaFoldDB" id="A0A0A0L0G0"/>
<evidence type="ECO:0000256" key="9">
    <source>
        <dbReference type="ARBA" id="ARBA00022833"/>
    </source>
</evidence>
<dbReference type="Gene3D" id="3.30.40.10">
    <property type="entry name" value="Zinc/RING finger domain, C3HC4 (zinc finger)"/>
    <property type="match status" value="1"/>
</dbReference>
<sequence>MESSDPDEPDKKRPHLSSLTPAMARNSTTSQPHNNSVDATVLHFQNQKLVQETDSQKHELQDLEAKIYELKKKQSFYDESLIAINQLWNQLVDDLVFLGLQAGGGGEILQNLGQAGHSQGSIPSCPAEDMFLCRLLLRDSIEVRHDEQIVKYVKEALTSRHASTMELFKYLEDILDTQREKTANIVSAWNVEQSPEDAIVHLSKIDEMMKEEATNLGEIIKILHLKHKAYADEIQTYACSHLMDQTEIKRLSEELDESMAELEECRRKLVSLMMQKDVTIAMHVPTLGVVNGNLSPQKPAERTIGFRELKESIEETKILAADRLSEFQDAWEDNLTLSSQLQDLENDWMDEKYVHSSRLYILLNDQLQHLTAEVDRYKSLTEALQTDRSHVIRREKDLNAKLESVDVARSSMDNNCSRIEELEHQLQKILVEKNDLEIEMEEAVQDSAREDIKGEFHVMASALSKEMGMMESQLKRWKDTAHEAVSIREKVQALETSLAMKTKEKKGLTDICAQQMMEIKSLKSLVEKLLEDKLELELFLDMYGQETYDERDLVEIKESERRACSQADVLRIALDEHSLELRVKAANETEAACQQRLSATEIEITELRSNLDSAERDILELTEAIKIKDGEAEAYISEIETIGQAYEDMQTQNQHLLQQVTERDDLNIKLVSESVKSKQVQSLLQSEKQALGKQLQQINASLESLKTKIALTEDQMKASLTDVIRSTREERHLTISLEIAKGDLADAEKELKWLKTAVASSEKEYEQTQQQITDIEAELESERSSREKLEEELKELNSKVAKLTSETGEAAIKKLQDEINACKTILKCSICNDHPKEVVIVKCYHLFCSSCIQQRIERRNRKCPACGTAFGQNDVRAVKI</sequence>
<dbReference type="UniPathway" id="UPA00143"/>
<dbReference type="PROSITE" id="PS00518">
    <property type="entry name" value="ZF_RING_1"/>
    <property type="match status" value="1"/>
</dbReference>
<dbReference type="GO" id="GO:0045087">
    <property type="term" value="P:innate immune response"/>
    <property type="evidence" value="ECO:0007669"/>
    <property type="project" value="EnsemblPlants"/>
</dbReference>
<accession>A0A0A0L0G0</accession>
<evidence type="ECO:0000256" key="1">
    <source>
        <dbReference type="ARBA" id="ARBA00000900"/>
    </source>
</evidence>
<feature type="compositionally biased region" description="Polar residues" evidence="16">
    <location>
        <begin position="17"/>
        <end position="35"/>
    </location>
</feature>